<evidence type="ECO:0000256" key="3">
    <source>
        <dbReference type="ARBA" id="ARBA00005254"/>
    </source>
</evidence>
<organism evidence="13 14">
    <name type="scientific">Branchiostoma belcheri</name>
    <name type="common">Amphioxus</name>
    <dbReference type="NCBI Taxonomy" id="7741"/>
    <lineage>
        <taxon>Eukaryota</taxon>
        <taxon>Metazoa</taxon>
        <taxon>Chordata</taxon>
        <taxon>Cephalochordata</taxon>
        <taxon>Leptocardii</taxon>
        <taxon>Amphioxiformes</taxon>
        <taxon>Branchiostomatidae</taxon>
        <taxon>Branchiostoma</taxon>
    </lineage>
</organism>
<dbReference type="FunFam" id="1.10.12.10:FF:000004">
    <property type="entry name" value="Delta3,5-delta2,4-dienoyl-CoA isomerase"/>
    <property type="match status" value="1"/>
</dbReference>
<dbReference type="InterPro" id="IPR014748">
    <property type="entry name" value="Enoyl-CoA_hydra_C"/>
</dbReference>
<evidence type="ECO:0000256" key="12">
    <source>
        <dbReference type="ARBA" id="ARBA00071021"/>
    </source>
</evidence>
<dbReference type="PANTHER" id="PTHR43149">
    <property type="entry name" value="ENOYL-COA HYDRATASE"/>
    <property type="match status" value="1"/>
</dbReference>
<evidence type="ECO:0000256" key="1">
    <source>
        <dbReference type="ARBA" id="ARBA00004275"/>
    </source>
</evidence>
<dbReference type="GO" id="GO:0005777">
    <property type="term" value="C:peroxisome"/>
    <property type="evidence" value="ECO:0007669"/>
    <property type="project" value="UniProtKB-SubCell"/>
</dbReference>
<evidence type="ECO:0000256" key="10">
    <source>
        <dbReference type="ARBA" id="ARBA00052809"/>
    </source>
</evidence>
<dbReference type="Gene3D" id="1.10.12.10">
    <property type="entry name" value="Lyase 2-enoyl-coa Hydratase, Chain A, domain 2"/>
    <property type="match status" value="1"/>
</dbReference>
<dbReference type="InterPro" id="IPR029045">
    <property type="entry name" value="ClpP/crotonase-like_dom_sf"/>
</dbReference>
<dbReference type="Gene3D" id="3.90.226.10">
    <property type="entry name" value="2-enoyl-CoA Hydratase, Chain A, domain 1"/>
    <property type="match status" value="1"/>
</dbReference>
<evidence type="ECO:0000256" key="2">
    <source>
        <dbReference type="ARBA" id="ARBA00005005"/>
    </source>
</evidence>
<protein>
    <recommendedName>
        <fullName evidence="12">Delta(3,5)-Delta(2,4)-dienoyl-CoA isomerase, mitochondrial</fullName>
    </recommendedName>
</protein>
<evidence type="ECO:0000313" key="13">
    <source>
        <dbReference type="Proteomes" id="UP000515135"/>
    </source>
</evidence>
<dbReference type="AlphaFoldDB" id="A0A6P4Y9I2"/>
<comment type="pathway">
    <text evidence="2">Lipid metabolism; fatty acid beta-oxidation.</text>
</comment>
<reference evidence="14" key="1">
    <citation type="submission" date="2025-08" db="UniProtKB">
        <authorList>
            <consortium name="RefSeq"/>
        </authorList>
    </citation>
    <scope>IDENTIFICATION</scope>
    <source>
        <tissue evidence="14">Gonad</tissue>
    </source>
</reference>
<name>A0A6P4Y9I2_BRABE</name>
<dbReference type="InterPro" id="IPR045002">
    <property type="entry name" value="Ech1-like"/>
</dbReference>
<sequence>MATLGKLLGATRHVVGAAIRVSQVRATFQRGMSGYQFESLAVTRPREHVMQVEMNRPEKRNAMNQAFWREMVECFQAIAAEPDIRAVVVSGAGKIFTAGLDLGDTMSSLFVEGADIARKAIRLGPKIRQYQETFSVIEKCPKPVIAAVHSACVGGGVDLITACDIRLCTQDAWFQIKEVDIGLAADVGTLQRLPKVIGNDSLARELAFTSRRFEAEEAKQMGLVSRIYPDREALLEGALELASTIASKSPIAVQGTKVSMVYSRDHPVQEGLDHVALWNSTMLQSEDVVEAVQAGMQKRKPEFSKL</sequence>
<evidence type="ECO:0000256" key="5">
    <source>
        <dbReference type="ARBA" id="ARBA00022990"/>
    </source>
</evidence>
<evidence type="ECO:0000256" key="6">
    <source>
        <dbReference type="ARBA" id="ARBA00023098"/>
    </source>
</evidence>
<dbReference type="RefSeq" id="XP_019625700.1">
    <property type="nucleotide sequence ID" value="XM_019770141.1"/>
</dbReference>
<dbReference type="GO" id="GO:0006635">
    <property type="term" value="P:fatty acid beta-oxidation"/>
    <property type="evidence" value="ECO:0007669"/>
    <property type="project" value="UniProtKB-UniPathway"/>
</dbReference>
<dbReference type="GeneID" id="109471003"/>
<dbReference type="SUPFAM" id="SSF52096">
    <property type="entry name" value="ClpP/crotonase"/>
    <property type="match status" value="1"/>
</dbReference>
<dbReference type="KEGG" id="bbel:109471003"/>
<dbReference type="UniPathway" id="UPA00659"/>
<comment type="catalytic activity">
    <reaction evidence="10">
        <text>(3E,5Z,8Z,11Z,14Z)-eicosapentaenoyl-CoA = (2E,4E,8Z,11Z,14Z)-eicosapentaenoyl-CoA</text>
        <dbReference type="Rhea" id="RHEA:45224"/>
        <dbReference type="ChEBI" id="CHEBI:85090"/>
        <dbReference type="ChEBI" id="CHEBI:85091"/>
    </reaction>
</comment>
<evidence type="ECO:0000256" key="9">
    <source>
        <dbReference type="ARBA" id="ARBA00051408"/>
    </source>
</evidence>
<accession>A0A6P4Y9I2</accession>
<dbReference type="OrthoDB" id="14970at2759"/>
<dbReference type="Proteomes" id="UP000515135">
    <property type="component" value="Unplaced"/>
</dbReference>
<evidence type="ECO:0000313" key="14">
    <source>
        <dbReference type="RefSeq" id="XP_019625700.1"/>
    </source>
</evidence>
<dbReference type="Pfam" id="PF00378">
    <property type="entry name" value="ECH_1"/>
    <property type="match status" value="1"/>
</dbReference>
<dbReference type="CDD" id="cd06558">
    <property type="entry name" value="crotonase-like"/>
    <property type="match status" value="1"/>
</dbReference>
<keyword evidence="7" id="KW-0576">Peroxisome</keyword>
<evidence type="ECO:0000256" key="8">
    <source>
        <dbReference type="ARBA" id="ARBA00023235"/>
    </source>
</evidence>
<dbReference type="PANTHER" id="PTHR43149:SF1">
    <property type="entry name" value="DELTA(3,5)-DELTA(2,4)-DIENOYL-COA ISOMERASE, MITOCHONDRIAL"/>
    <property type="match status" value="1"/>
</dbReference>
<keyword evidence="13" id="KW-1185">Reference proteome</keyword>
<keyword evidence="4" id="KW-0276">Fatty acid metabolism</keyword>
<comment type="function">
    <text evidence="11">Isomerization of 3-trans,5-cis-dienoyl-CoA to 2-trans,4-trans-dienoyl-CoA.</text>
</comment>
<dbReference type="FunFam" id="3.90.226.10:FF:000024">
    <property type="entry name" value="Delta3,5-delta2,4-dienoyl-CoA isomerase"/>
    <property type="match status" value="1"/>
</dbReference>
<keyword evidence="5" id="KW-0007">Acetylation</keyword>
<evidence type="ECO:0000256" key="11">
    <source>
        <dbReference type="ARBA" id="ARBA00055786"/>
    </source>
</evidence>
<evidence type="ECO:0000256" key="4">
    <source>
        <dbReference type="ARBA" id="ARBA00022832"/>
    </source>
</evidence>
<dbReference type="InterPro" id="IPR001753">
    <property type="entry name" value="Enoyl-CoA_hydra/iso"/>
</dbReference>
<keyword evidence="6" id="KW-0443">Lipid metabolism</keyword>
<dbReference type="GO" id="GO:0051750">
    <property type="term" value="F:delta(3,5)-delta(2,4)-dienoyl-CoA isomerase activity"/>
    <property type="evidence" value="ECO:0007669"/>
    <property type="project" value="TreeGrafter"/>
</dbReference>
<comment type="similarity">
    <text evidence="3">Belongs to the enoyl-CoA hydratase/isomerase family.</text>
</comment>
<proteinExistence type="inferred from homology"/>
<comment type="catalytic activity">
    <reaction evidence="9">
        <text>(3E,5Z)-octadienoyl-CoA = (2E,4E)-octadienoyl-CoA</text>
        <dbReference type="Rhea" id="RHEA:45244"/>
        <dbReference type="ChEBI" id="CHEBI:62243"/>
        <dbReference type="ChEBI" id="CHEBI:85108"/>
    </reaction>
</comment>
<gene>
    <name evidence="14" type="primary">LOC109471003</name>
</gene>
<comment type="subcellular location">
    <subcellularLocation>
        <location evidence="1">Peroxisome</location>
    </subcellularLocation>
</comment>
<dbReference type="NCBIfam" id="NF004794">
    <property type="entry name" value="PRK06142.1"/>
    <property type="match status" value="1"/>
</dbReference>
<dbReference type="GO" id="GO:0005739">
    <property type="term" value="C:mitochondrion"/>
    <property type="evidence" value="ECO:0007669"/>
    <property type="project" value="TreeGrafter"/>
</dbReference>
<keyword evidence="8" id="KW-0413">Isomerase</keyword>
<evidence type="ECO:0000256" key="7">
    <source>
        <dbReference type="ARBA" id="ARBA00023140"/>
    </source>
</evidence>